<gene>
    <name evidence="1" type="ordered locus">MCP_0681</name>
</gene>
<dbReference type="KEGG" id="mpd:MCP_0681"/>
<dbReference type="eggNOG" id="arCOG03097">
    <property type="taxonomic scope" value="Archaea"/>
</dbReference>
<evidence type="ECO:0000313" key="2">
    <source>
        <dbReference type="Proteomes" id="UP000001882"/>
    </source>
</evidence>
<dbReference type="AlphaFoldDB" id="D1YWD1"/>
<organism evidence="1 2">
    <name type="scientific">Methanocella paludicola (strain DSM 17711 / JCM 13418 / NBRC 101707 / SANAE)</name>
    <dbReference type="NCBI Taxonomy" id="304371"/>
    <lineage>
        <taxon>Archaea</taxon>
        <taxon>Methanobacteriati</taxon>
        <taxon>Methanobacteriota</taxon>
        <taxon>Stenosarchaea group</taxon>
        <taxon>Methanomicrobia</taxon>
        <taxon>Methanocellales</taxon>
        <taxon>Methanocellaceae</taxon>
        <taxon>Methanocella</taxon>
    </lineage>
</organism>
<dbReference type="OrthoDB" id="137027at2157"/>
<accession>D1YWD1</accession>
<dbReference type="Pfam" id="PF19101">
    <property type="entry name" value="DUF5788"/>
    <property type="match status" value="1"/>
</dbReference>
<dbReference type="InterPro" id="IPR043900">
    <property type="entry name" value="DUF5788"/>
</dbReference>
<evidence type="ECO:0000313" key="1">
    <source>
        <dbReference type="EMBL" id="BAI60753.1"/>
    </source>
</evidence>
<dbReference type="Proteomes" id="UP000001882">
    <property type="component" value="Chromosome"/>
</dbReference>
<proteinExistence type="predicted"/>
<dbReference type="RefSeq" id="WP_012899433.1">
    <property type="nucleotide sequence ID" value="NC_013665.1"/>
</dbReference>
<sequence length="161" mass="18994">MKDEYRSCNPGISLEGPLSEEERKTLERKLVKTLNWIGVKIPQEVELKGKKVPLKEVMWDLMSKKECFTEEEKKILYDLEYALERKLKEDIKDVGTDEDKAEVLGHYCEAMGLMRAIVSLKAMVETDRCHDDRQKLSRRITDRRKVEAENWLGFLKRIDIY</sequence>
<dbReference type="GeneID" id="8683228"/>
<reference evidence="1 2" key="1">
    <citation type="journal article" date="2007" name="Appl. Environ. Microbiol.">
        <title>Isolation of key methanogens for global methane emission from rice paddy fields: a novel isolate affiliated with the clone cluster rice cluster I.</title>
        <authorList>
            <person name="Sakai S."/>
            <person name="Imachi H."/>
            <person name="Sekiguchi Y."/>
            <person name="Ohashi A."/>
            <person name="Harada H."/>
            <person name="Kamagata Y."/>
        </authorList>
    </citation>
    <scope>NUCLEOTIDE SEQUENCE [LARGE SCALE GENOMIC DNA]</scope>
    <source>
        <strain evidence="2">DSM 17711 / JCM 13418 / NBRC 101707 / SANAE</strain>
    </source>
</reference>
<keyword evidence="2" id="KW-1185">Reference proteome</keyword>
<dbReference type="InParanoid" id="D1YWD1"/>
<reference evidence="2" key="3">
    <citation type="journal article" date="2011" name="PLoS ONE">
        <title>Genome sequence of a mesophilic hydrogenotrophic methanogen Methanocella paludicola, the first cultivated representative of the order Methanocellales.</title>
        <authorList>
            <person name="Sakai S."/>
            <person name="Takaki Y."/>
            <person name="Shimamura S."/>
            <person name="Sekine M."/>
            <person name="Tajima T."/>
            <person name="Kosugi H."/>
            <person name="Ichikawa N."/>
            <person name="Tasumi E."/>
            <person name="Hiraki A.T."/>
            <person name="Shimizu A."/>
            <person name="Kato Y."/>
            <person name="Nishiko R."/>
            <person name="Mori K."/>
            <person name="Fujita N."/>
            <person name="Imachi H."/>
            <person name="Takai K."/>
        </authorList>
    </citation>
    <scope>NUCLEOTIDE SEQUENCE [LARGE SCALE GENOMIC DNA]</scope>
    <source>
        <strain evidence="2">DSM 17711 / JCM 13418 / NBRC 101707 / SANAE</strain>
    </source>
</reference>
<dbReference type="EMBL" id="AP011532">
    <property type="protein sequence ID" value="BAI60753.1"/>
    <property type="molecule type" value="Genomic_DNA"/>
</dbReference>
<reference evidence="1 2" key="2">
    <citation type="journal article" date="2008" name="Int. J. Syst. Evol. Microbiol.">
        <title>Methanocella paludicola gen. nov., sp. nov., a methane-producing archaeon, the first isolate of the lineage 'Rice Cluster I', and proposal of the new archaeal order Methanocellales ord. nov.</title>
        <authorList>
            <person name="Sakai S."/>
            <person name="Imachi H."/>
            <person name="Hanada S."/>
            <person name="Ohashi A."/>
            <person name="Harada H."/>
            <person name="Kamagata Y."/>
        </authorList>
    </citation>
    <scope>NUCLEOTIDE SEQUENCE [LARGE SCALE GENOMIC DNA]</scope>
    <source>
        <strain evidence="2">DSM 17711 / JCM 13418 / NBRC 101707 / SANAE</strain>
    </source>
</reference>
<name>D1YWD1_METPS</name>
<protein>
    <submittedName>
        <fullName evidence="1">Uncharacterized protein</fullName>
    </submittedName>
</protein>
<dbReference type="STRING" id="304371.MCP_0681"/>